<keyword evidence="2" id="KW-1185">Reference proteome</keyword>
<dbReference type="Gene3D" id="3.55.40.10">
    <property type="entry name" value="minor pseudopilin epsh domain"/>
    <property type="match status" value="1"/>
</dbReference>
<accession>A0ABW1YZ97</accession>
<gene>
    <name evidence="1" type="ORF">ACFQAU_12985</name>
</gene>
<reference evidence="2" key="1">
    <citation type="journal article" date="2019" name="Int. J. Syst. Evol. Microbiol.">
        <title>The Global Catalogue of Microorganisms (GCM) 10K type strain sequencing project: providing services to taxonomists for standard genome sequencing and annotation.</title>
        <authorList>
            <consortium name="The Broad Institute Genomics Platform"/>
            <consortium name="The Broad Institute Genome Sequencing Center for Infectious Disease"/>
            <person name="Wu L."/>
            <person name="Ma J."/>
        </authorList>
    </citation>
    <scope>NUCLEOTIDE SEQUENCE [LARGE SCALE GENOMIC DNA]</scope>
    <source>
        <strain evidence="2">NBRC 111368</strain>
    </source>
</reference>
<organism evidence="1 2">
    <name type="scientific">Sulfitobacter profundi</name>
    <dbReference type="NCBI Taxonomy" id="2679961"/>
    <lineage>
        <taxon>Bacteria</taxon>
        <taxon>Pseudomonadati</taxon>
        <taxon>Pseudomonadota</taxon>
        <taxon>Alphaproteobacteria</taxon>
        <taxon>Rhodobacterales</taxon>
        <taxon>Roseobacteraceae</taxon>
        <taxon>Sulfitobacter</taxon>
    </lineage>
</organism>
<dbReference type="EMBL" id="JBHSWA010000001">
    <property type="protein sequence ID" value="MFC6642477.1"/>
    <property type="molecule type" value="Genomic_DNA"/>
</dbReference>
<proteinExistence type="predicted"/>
<sequence length="106" mass="11277">MARLNRAADEVILTGVPLGFVWAAEGYRFDLYDGDRWQAHDLPILAAPHLFDGGTRIADAAGSLVLSRDMDPGVSGPLTLELLSGAGASELIRFDGLNAARLEVAQ</sequence>
<evidence type="ECO:0000313" key="2">
    <source>
        <dbReference type="Proteomes" id="UP001596403"/>
    </source>
</evidence>
<evidence type="ECO:0000313" key="1">
    <source>
        <dbReference type="EMBL" id="MFC6642477.1"/>
    </source>
</evidence>
<protein>
    <submittedName>
        <fullName evidence="1">Uncharacterized protein</fullName>
    </submittedName>
</protein>
<comment type="caution">
    <text evidence="1">The sequence shown here is derived from an EMBL/GenBank/DDBJ whole genome shotgun (WGS) entry which is preliminary data.</text>
</comment>
<dbReference type="RefSeq" id="WP_386284006.1">
    <property type="nucleotide sequence ID" value="NZ_JBHSWA010000001.1"/>
</dbReference>
<name>A0ABW1YZ97_9RHOB</name>
<dbReference type="Proteomes" id="UP001596403">
    <property type="component" value="Unassembled WGS sequence"/>
</dbReference>